<keyword evidence="1" id="KW-1133">Transmembrane helix</keyword>
<accession>A0A286UI01</accession>
<dbReference type="Proteomes" id="UP000217199">
    <property type="component" value="Unassembled WGS sequence"/>
</dbReference>
<feature type="transmembrane region" description="Helical" evidence="1">
    <location>
        <begin position="37"/>
        <end position="58"/>
    </location>
</feature>
<dbReference type="AlphaFoldDB" id="A0A286UI01"/>
<name>A0A286UI01_9AGAM</name>
<sequence>MKQITQELHFVDEYKLIKGLPLLLGCSAGFTDNNWKLMIPCWAAFSAFDTIIFILNLVRLLKISMSRKSIINTKRFANNHSTAYRDKSFSTLHDAISIPKKTSACPNSDIICQTSNSVRMTHALPSFASRSFGIDTESFRMSHNSRLR</sequence>
<keyword evidence="3" id="KW-1185">Reference proteome</keyword>
<organism evidence="2 3">
    <name type="scientific">Pyrrhoderma noxium</name>
    <dbReference type="NCBI Taxonomy" id="2282107"/>
    <lineage>
        <taxon>Eukaryota</taxon>
        <taxon>Fungi</taxon>
        <taxon>Dikarya</taxon>
        <taxon>Basidiomycota</taxon>
        <taxon>Agaricomycotina</taxon>
        <taxon>Agaricomycetes</taxon>
        <taxon>Hymenochaetales</taxon>
        <taxon>Hymenochaetaceae</taxon>
        <taxon>Pyrrhoderma</taxon>
    </lineage>
</organism>
<evidence type="ECO:0000313" key="2">
    <source>
        <dbReference type="EMBL" id="PAV19246.1"/>
    </source>
</evidence>
<dbReference type="InParanoid" id="A0A286UI01"/>
<comment type="caution">
    <text evidence="2">The sequence shown here is derived from an EMBL/GenBank/DDBJ whole genome shotgun (WGS) entry which is preliminary data.</text>
</comment>
<evidence type="ECO:0000256" key="1">
    <source>
        <dbReference type="SAM" id="Phobius"/>
    </source>
</evidence>
<reference evidence="2 3" key="1">
    <citation type="journal article" date="2017" name="Mol. Ecol.">
        <title>Comparative and population genomic landscape of Phellinus noxius: A hypervariable fungus causing root rot in trees.</title>
        <authorList>
            <person name="Chung C.L."/>
            <person name="Lee T.J."/>
            <person name="Akiba M."/>
            <person name="Lee H.H."/>
            <person name="Kuo T.H."/>
            <person name="Liu D."/>
            <person name="Ke H.M."/>
            <person name="Yokoi T."/>
            <person name="Roa M.B."/>
            <person name="Lu M.J."/>
            <person name="Chang Y.Y."/>
            <person name="Ann P.J."/>
            <person name="Tsai J.N."/>
            <person name="Chen C.Y."/>
            <person name="Tzean S.S."/>
            <person name="Ota Y."/>
            <person name="Hattori T."/>
            <person name="Sahashi N."/>
            <person name="Liou R.F."/>
            <person name="Kikuchi T."/>
            <person name="Tsai I.J."/>
        </authorList>
    </citation>
    <scope>NUCLEOTIDE SEQUENCE [LARGE SCALE GENOMIC DNA]</scope>
    <source>
        <strain evidence="2 3">FFPRI411160</strain>
    </source>
</reference>
<dbReference type="EMBL" id="NBII01000004">
    <property type="protein sequence ID" value="PAV19246.1"/>
    <property type="molecule type" value="Genomic_DNA"/>
</dbReference>
<keyword evidence="1" id="KW-0472">Membrane</keyword>
<evidence type="ECO:0000313" key="3">
    <source>
        <dbReference type="Proteomes" id="UP000217199"/>
    </source>
</evidence>
<protein>
    <submittedName>
        <fullName evidence="2">Uncharacterized protein</fullName>
    </submittedName>
</protein>
<gene>
    <name evidence="2" type="ORF">PNOK_0417900</name>
</gene>
<keyword evidence="1" id="KW-0812">Transmembrane</keyword>
<proteinExistence type="predicted"/>